<comment type="caution">
    <text evidence="3">The sequence shown here is derived from an EMBL/GenBank/DDBJ whole genome shotgun (WGS) entry which is preliminary data.</text>
</comment>
<dbReference type="Proteomes" id="UP001420932">
    <property type="component" value="Unassembled WGS sequence"/>
</dbReference>
<dbReference type="InterPro" id="IPR019557">
    <property type="entry name" value="AminoTfrase-like_pln_mobile"/>
</dbReference>
<dbReference type="SUPFAM" id="SSF56719">
    <property type="entry name" value="Type II DNA topoisomerase"/>
    <property type="match status" value="1"/>
</dbReference>
<evidence type="ECO:0000313" key="3">
    <source>
        <dbReference type="EMBL" id="KAK9167941.1"/>
    </source>
</evidence>
<keyword evidence="4" id="KW-1185">Reference proteome</keyword>
<dbReference type="InterPro" id="IPR013760">
    <property type="entry name" value="Topo_IIA-like_dom_sf"/>
</dbReference>
<dbReference type="GO" id="GO:0005524">
    <property type="term" value="F:ATP binding"/>
    <property type="evidence" value="ECO:0007669"/>
    <property type="project" value="InterPro"/>
</dbReference>
<evidence type="ECO:0000259" key="2">
    <source>
        <dbReference type="Pfam" id="PF10536"/>
    </source>
</evidence>
<dbReference type="PANTHER" id="PTHR46033:SF8">
    <property type="entry name" value="PROTEIN MAINTENANCE OF MERISTEMS-LIKE"/>
    <property type="match status" value="1"/>
</dbReference>
<dbReference type="PANTHER" id="PTHR46033">
    <property type="entry name" value="PROTEIN MAIN-LIKE 2"/>
    <property type="match status" value="1"/>
</dbReference>
<feature type="domain" description="Aminotransferase-like plant mobile" evidence="2">
    <location>
        <begin position="4"/>
        <end position="231"/>
    </location>
</feature>
<evidence type="ECO:0000313" key="4">
    <source>
        <dbReference type="Proteomes" id="UP001420932"/>
    </source>
</evidence>
<keyword evidence="1" id="KW-0175">Coiled coil</keyword>
<proteinExistence type="predicted"/>
<accession>A0AAP0LBI9</accession>
<dbReference type="AlphaFoldDB" id="A0AAP0LBI9"/>
<evidence type="ECO:0000256" key="1">
    <source>
        <dbReference type="SAM" id="Coils"/>
    </source>
</evidence>
<name>A0AAP0LBI9_9MAGN</name>
<dbReference type="GO" id="GO:0010073">
    <property type="term" value="P:meristem maintenance"/>
    <property type="evidence" value="ECO:0007669"/>
    <property type="project" value="InterPro"/>
</dbReference>
<dbReference type="Pfam" id="PF10536">
    <property type="entry name" value="PMD"/>
    <property type="match status" value="1"/>
</dbReference>
<gene>
    <name evidence="3" type="ORF">Syun_000081</name>
</gene>
<dbReference type="GO" id="GO:0003918">
    <property type="term" value="F:DNA topoisomerase type II (double strand cut, ATP-hydrolyzing) activity"/>
    <property type="evidence" value="ECO:0007669"/>
    <property type="project" value="InterPro"/>
</dbReference>
<dbReference type="InterPro" id="IPR044824">
    <property type="entry name" value="MAIN-like"/>
</dbReference>
<feature type="coiled-coil region" evidence="1">
    <location>
        <begin position="324"/>
        <end position="387"/>
    </location>
</feature>
<protein>
    <recommendedName>
        <fullName evidence="2">Aminotransferase-like plant mobile domain-containing protein</fullName>
    </recommendedName>
</protein>
<sequence length="409" mass="47106">MRVGFGSLLLVPDQTLNKNLLAELMDRWNCERRGFELPLGLIEITTIDVALILGIGVTGESVVLEEDVPFSDIEKFYGSSVEKRTISMASLDKRLKSLDVRVNEDFIRTFLLFTFGTFLFPNAFGTVDSRFLLYMKDLDKIPLLAWGRAVLQDLIKWMDRRKKDDTEKYMGSCLILLQVWSYEHIDIARPMVPESYAPFPRACRWQNSSYRLRQWFTTKFDGLNREQIIWELEPTPEEKKIDIIFQLLDLENDAIEVPSPSKYSSTNVIVVDDDNLRDGFTIPEDILECRDLEVDLTKQSVAVVEDDVGLLSTSKCAINNIIDNEDNLRALRRLEEQNSELRNEVNHLRSKNAILQNQLSSLNAHVGSELQKEVDHLRTENQILKNQLSSINGLADRLEKILYDDDIND</sequence>
<reference evidence="3 4" key="1">
    <citation type="submission" date="2024-01" db="EMBL/GenBank/DDBJ databases">
        <title>Genome assemblies of Stephania.</title>
        <authorList>
            <person name="Yang L."/>
        </authorList>
    </citation>
    <scope>NUCLEOTIDE SEQUENCE [LARGE SCALE GENOMIC DNA]</scope>
    <source>
        <strain evidence="3">YNDBR</strain>
        <tissue evidence="3">Leaf</tissue>
    </source>
</reference>
<dbReference type="Gene3D" id="1.20.5.340">
    <property type="match status" value="1"/>
</dbReference>
<organism evidence="3 4">
    <name type="scientific">Stephania yunnanensis</name>
    <dbReference type="NCBI Taxonomy" id="152371"/>
    <lineage>
        <taxon>Eukaryota</taxon>
        <taxon>Viridiplantae</taxon>
        <taxon>Streptophyta</taxon>
        <taxon>Embryophyta</taxon>
        <taxon>Tracheophyta</taxon>
        <taxon>Spermatophyta</taxon>
        <taxon>Magnoliopsida</taxon>
        <taxon>Ranunculales</taxon>
        <taxon>Menispermaceae</taxon>
        <taxon>Menispermoideae</taxon>
        <taxon>Cissampelideae</taxon>
        <taxon>Stephania</taxon>
    </lineage>
</organism>
<dbReference type="EMBL" id="JBBNAF010000001">
    <property type="protein sequence ID" value="KAK9167941.1"/>
    <property type="molecule type" value="Genomic_DNA"/>
</dbReference>